<dbReference type="STRING" id="1586287.BBK82_16210"/>
<gene>
    <name evidence="2" type="ORF">BBK82_16210</name>
</gene>
<dbReference type="SUPFAM" id="SSF53474">
    <property type="entry name" value="alpha/beta-Hydrolases"/>
    <property type="match status" value="1"/>
</dbReference>
<dbReference type="GO" id="GO:0016787">
    <property type="term" value="F:hydrolase activity"/>
    <property type="evidence" value="ECO:0007669"/>
    <property type="project" value="UniProtKB-KW"/>
</dbReference>
<evidence type="ECO:0000313" key="3">
    <source>
        <dbReference type="Proteomes" id="UP000093053"/>
    </source>
</evidence>
<dbReference type="InterPro" id="IPR029058">
    <property type="entry name" value="AB_hydrolase_fold"/>
</dbReference>
<dbReference type="Gene3D" id="3.40.50.1820">
    <property type="entry name" value="alpha/beta hydrolase"/>
    <property type="match status" value="1"/>
</dbReference>
<accession>A0A1B2HI26</accession>
<keyword evidence="2" id="KW-0378">Hydrolase</keyword>
<protein>
    <submittedName>
        <fullName evidence="2">Hydrolase</fullName>
    </submittedName>
</protein>
<keyword evidence="3" id="KW-1185">Reference proteome</keyword>
<dbReference type="InterPro" id="IPR051044">
    <property type="entry name" value="MAG_DAG_Lipase"/>
</dbReference>
<reference evidence="2 3" key="1">
    <citation type="submission" date="2016-07" db="EMBL/GenBank/DDBJ databases">
        <title>Complete genome sequence of the Lentzea guizhouensis DHS C013.</title>
        <authorList>
            <person name="Cao C."/>
        </authorList>
    </citation>
    <scope>NUCLEOTIDE SEQUENCE [LARGE SCALE GENOMIC DNA]</scope>
    <source>
        <strain evidence="2 3">DHS C013</strain>
    </source>
</reference>
<evidence type="ECO:0000313" key="2">
    <source>
        <dbReference type="EMBL" id="ANZ37374.1"/>
    </source>
</evidence>
<proteinExistence type="predicted"/>
<dbReference type="EMBL" id="CP016793">
    <property type="protein sequence ID" value="ANZ37374.1"/>
    <property type="molecule type" value="Genomic_DNA"/>
</dbReference>
<dbReference type="KEGG" id="led:BBK82_16210"/>
<name>A0A1B2HI26_9PSEU</name>
<feature type="domain" description="Serine aminopeptidase S33" evidence="1">
    <location>
        <begin position="20"/>
        <end position="146"/>
    </location>
</feature>
<dbReference type="InterPro" id="IPR022742">
    <property type="entry name" value="Hydrolase_4"/>
</dbReference>
<sequence length="240" mass="26118">MSHDGVRLHGVHHKGESSLVFVVGHGFTNNVTKPYVARVLARFARHAGVVAFDFRGHGRSGGRCTVGADEVHDVEAAVRTARELGYTRVATVGFSMGASVVIRHAALEETKPDAVISVSGPARWWSRETAPMRRVHWLLEQPHGKLAARAIGVRLGDPWVQVPESPLEVVSRVTPTPLLVVHGELDHYFGPEHAKSLHRASSGHAQLWLEPGMRHAESATTPDLVDRMAAWTAGNVEDEG</sequence>
<dbReference type="Proteomes" id="UP000093053">
    <property type="component" value="Chromosome"/>
</dbReference>
<dbReference type="PANTHER" id="PTHR11614">
    <property type="entry name" value="PHOSPHOLIPASE-RELATED"/>
    <property type="match status" value="1"/>
</dbReference>
<dbReference type="Pfam" id="PF12146">
    <property type="entry name" value="Hydrolase_4"/>
    <property type="match status" value="1"/>
</dbReference>
<evidence type="ECO:0000259" key="1">
    <source>
        <dbReference type="Pfam" id="PF12146"/>
    </source>
</evidence>
<dbReference type="AlphaFoldDB" id="A0A1B2HI26"/>
<organism evidence="2 3">
    <name type="scientific">Lentzea guizhouensis</name>
    <dbReference type="NCBI Taxonomy" id="1586287"/>
    <lineage>
        <taxon>Bacteria</taxon>
        <taxon>Bacillati</taxon>
        <taxon>Actinomycetota</taxon>
        <taxon>Actinomycetes</taxon>
        <taxon>Pseudonocardiales</taxon>
        <taxon>Pseudonocardiaceae</taxon>
        <taxon>Lentzea</taxon>
    </lineage>
</organism>